<proteinExistence type="predicted"/>
<protein>
    <submittedName>
        <fullName evidence="1">Uncharacterized protein</fullName>
    </submittedName>
</protein>
<accession>A0ABS8PD12</accession>
<dbReference type="Proteomes" id="UP001199469">
    <property type="component" value="Unassembled WGS sequence"/>
</dbReference>
<dbReference type="EMBL" id="JAJNDB010000005">
    <property type="protein sequence ID" value="MCD2196128.1"/>
    <property type="molecule type" value="Genomic_DNA"/>
</dbReference>
<sequence length="205" mass="22483">MAENGGDDPRIAQLGQFTPEGELTPGYGDHYLFMVGRDDCHSILHHLIPRETMVFKFNMFGYDDDELNADIIALMKNPNVRVQASLDRSQAGGKHEKEILALDETSDPNFYNSFTILESATHQISHTKGGCLIGLGMGFEGSMNWSDSGEGTGISLKPTDPKKPGFKAQNNTLLVSTNPVFLSRFNARLDSEHLIGLAQHTGTSK</sequence>
<gene>
    <name evidence="1" type="ORF">LQ327_22405</name>
</gene>
<name>A0ABS8PD12_9PSEU</name>
<evidence type="ECO:0000313" key="2">
    <source>
        <dbReference type="Proteomes" id="UP001199469"/>
    </source>
</evidence>
<evidence type="ECO:0000313" key="1">
    <source>
        <dbReference type="EMBL" id="MCD2196128.1"/>
    </source>
</evidence>
<comment type="caution">
    <text evidence="1">The sequence shown here is derived from an EMBL/GenBank/DDBJ whole genome shotgun (WGS) entry which is preliminary data.</text>
</comment>
<dbReference type="RefSeq" id="WP_230737983.1">
    <property type="nucleotide sequence ID" value="NZ_JAJNDB010000005.1"/>
</dbReference>
<reference evidence="1 2" key="1">
    <citation type="submission" date="2021-11" db="EMBL/GenBank/DDBJ databases">
        <title>Draft genome sequence of Actinomycetospora sp. SF1 isolated from the rhizosphere soil.</title>
        <authorList>
            <person name="Duangmal K."/>
            <person name="Chantavorakit T."/>
        </authorList>
    </citation>
    <scope>NUCLEOTIDE SEQUENCE [LARGE SCALE GENOMIC DNA]</scope>
    <source>
        <strain evidence="1 2">TBRC 5722</strain>
    </source>
</reference>
<keyword evidence="2" id="KW-1185">Reference proteome</keyword>
<organism evidence="1 2">
    <name type="scientific">Actinomycetospora endophytica</name>
    <dbReference type="NCBI Taxonomy" id="2291215"/>
    <lineage>
        <taxon>Bacteria</taxon>
        <taxon>Bacillati</taxon>
        <taxon>Actinomycetota</taxon>
        <taxon>Actinomycetes</taxon>
        <taxon>Pseudonocardiales</taxon>
        <taxon>Pseudonocardiaceae</taxon>
        <taxon>Actinomycetospora</taxon>
    </lineage>
</organism>